<dbReference type="InterPro" id="IPR052517">
    <property type="entry name" value="GlcG_carb_metab_protein"/>
</dbReference>
<dbReference type="Pfam" id="PF03928">
    <property type="entry name" value="HbpS-like"/>
    <property type="match status" value="1"/>
</dbReference>
<reference evidence="1 2" key="1">
    <citation type="submission" date="2020-10" db="EMBL/GenBank/DDBJ databases">
        <authorList>
            <person name="Castelo-Branco R."/>
            <person name="Eusebio N."/>
            <person name="Adriana R."/>
            <person name="Vieira A."/>
            <person name="Brugerolle De Fraissinette N."/>
            <person name="Rezende De Castro R."/>
            <person name="Schneider M.P."/>
            <person name="Vasconcelos V."/>
            <person name="Leao P.N."/>
        </authorList>
    </citation>
    <scope>NUCLEOTIDE SEQUENCE [LARGE SCALE GENOMIC DNA]</scope>
    <source>
        <strain evidence="1 2">LEGE 00031</strain>
    </source>
</reference>
<comment type="caution">
    <text evidence="1">The sequence shown here is derived from an EMBL/GenBank/DDBJ whole genome shotgun (WGS) entry which is preliminary data.</text>
</comment>
<accession>A0ABR9VNZ7</accession>
<protein>
    <submittedName>
        <fullName evidence="1">Heme-binding protein</fullName>
    </submittedName>
</protein>
<name>A0ABR9VNZ7_9SYNC</name>
<keyword evidence="2" id="KW-1185">Reference proteome</keyword>
<dbReference type="RefSeq" id="WP_194019011.1">
    <property type="nucleotide sequence ID" value="NZ_JADEVV010000008.1"/>
</dbReference>
<dbReference type="PANTHER" id="PTHR34309:SF10">
    <property type="entry name" value="SLR1406 PROTEIN"/>
    <property type="match status" value="1"/>
</dbReference>
<evidence type="ECO:0000313" key="1">
    <source>
        <dbReference type="EMBL" id="MBE9253062.1"/>
    </source>
</evidence>
<evidence type="ECO:0000313" key="2">
    <source>
        <dbReference type="Proteomes" id="UP000658720"/>
    </source>
</evidence>
<dbReference type="InterPro" id="IPR005624">
    <property type="entry name" value="PduO/GlcC-like"/>
</dbReference>
<dbReference type="PANTHER" id="PTHR34309">
    <property type="entry name" value="SLR1406 PROTEIN"/>
    <property type="match status" value="1"/>
</dbReference>
<dbReference type="Gene3D" id="3.30.450.150">
    <property type="entry name" value="Haem-degrading domain"/>
    <property type="match status" value="1"/>
</dbReference>
<sequence>MKLKKVVFQPLLVLGVSLGLSLAFSPGAFALKTLYQLPFSLAVEAAMEAVNSCQGNGYNVTATVVNQEGLVQAVIRGDGATPHTIENSLYKAYTVITLGPITKEDSTEAIAKKMTPAPLPVGSVPLAPNPITGLSYSTGGLAIKVGDQLVAAIGVSGSPNGNLDQACALQGIEKIKPRLIL</sequence>
<dbReference type="InterPro" id="IPR038084">
    <property type="entry name" value="PduO/GlcC-like_sf"/>
</dbReference>
<dbReference type="SUPFAM" id="SSF143744">
    <property type="entry name" value="GlcG-like"/>
    <property type="match status" value="1"/>
</dbReference>
<organism evidence="1 2">
    <name type="scientific">Synechocystis salina LEGE 00031</name>
    <dbReference type="NCBI Taxonomy" id="1828736"/>
    <lineage>
        <taxon>Bacteria</taxon>
        <taxon>Bacillati</taxon>
        <taxon>Cyanobacteriota</taxon>
        <taxon>Cyanophyceae</taxon>
        <taxon>Synechococcales</taxon>
        <taxon>Merismopediaceae</taxon>
        <taxon>Synechocystis</taxon>
    </lineage>
</organism>
<dbReference type="EMBL" id="JADEVV010000008">
    <property type="protein sequence ID" value="MBE9253062.1"/>
    <property type="molecule type" value="Genomic_DNA"/>
</dbReference>
<proteinExistence type="predicted"/>
<dbReference type="Proteomes" id="UP000658720">
    <property type="component" value="Unassembled WGS sequence"/>
</dbReference>
<gene>
    <name evidence="1" type="ORF">IQ217_04130</name>
</gene>